<gene>
    <name evidence="2" type="ORF">PVK06_020253</name>
</gene>
<dbReference type="Proteomes" id="UP001358586">
    <property type="component" value="Chromosome 6"/>
</dbReference>
<feature type="region of interest" description="Disordered" evidence="1">
    <location>
        <begin position="63"/>
        <end position="82"/>
    </location>
</feature>
<evidence type="ECO:0000256" key="1">
    <source>
        <dbReference type="SAM" id="MobiDB-lite"/>
    </source>
</evidence>
<proteinExistence type="predicted"/>
<evidence type="ECO:0000313" key="2">
    <source>
        <dbReference type="EMBL" id="KAK5825420.1"/>
    </source>
</evidence>
<protein>
    <submittedName>
        <fullName evidence="2">Uncharacterized protein</fullName>
    </submittedName>
</protein>
<organism evidence="2 3">
    <name type="scientific">Gossypium arboreum</name>
    <name type="common">Tree cotton</name>
    <name type="synonym">Gossypium nanking</name>
    <dbReference type="NCBI Taxonomy" id="29729"/>
    <lineage>
        <taxon>Eukaryota</taxon>
        <taxon>Viridiplantae</taxon>
        <taxon>Streptophyta</taxon>
        <taxon>Embryophyta</taxon>
        <taxon>Tracheophyta</taxon>
        <taxon>Spermatophyta</taxon>
        <taxon>Magnoliopsida</taxon>
        <taxon>eudicotyledons</taxon>
        <taxon>Gunneridae</taxon>
        <taxon>Pentapetalae</taxon>
        <taxon>rosids</taxon>
        <taxon>malvids</taxon>
        <taxon>Malvales</taxon>
        <taxon>Malvaceae</taxon>
        <taxon>Malvoideae</taxon>
        <taxon>Gossypium</taxon>
    </lineage>
</organism>
<dbReference type="EMBL" id="JARKNE010000006">
    <property type="protein sequence ID" value="KAK5825420.1"/>
    <property type="molecule type" value="Genomic_DNA"/>
</dbReference>
<feature type="compositionally biased region" description="Basic and acidic residues" evidence="1">
    <location>
        <begin position="63"/>
        <end position="73"/>
    </location>
</feature>
<name>A0ABR0PMI9_GOSAR</name>
<keyword evidence="3" id="KW-1185">Reference proteome</keyword>
<sequence length="170" mass="19261">MEKFDYRWFNDERASCDDEWNYITGWSNGASTIPLSNDSECGEIEYEPLYKSHNQGNDMLKHSDESTWEDLVRDVPNPDPKDPHIVVDHSKLENNNQQDLGTKDYGDGFNIAEAISDPIDVKSDITGDVATNVKVEVTTNMELKPILNESVEEPKHFLAIADKVATEEIN</sequence>
<accession>A0ABR0PMI9</accession>
<reference evidence="2 3" key="1">
    <citation type="submission" date="2023-03" db="EMBL/GenBank/DDBJ databases">
        <title>WGS of Gossypium arboreum.</title>
        <authorList>
            <person name="Yu D."/>
        </authorList>
    </citation>
    <scope>NUCLEOTIDE SEQUENCE [LARGE SCALE GENOMIC DNA]</scope>
    <source>
        <tissue evidence="2">Leaf</tissue>
    </source>
</reference>
<comment type="caution">
    <text evidence="2">The sequence shown here is derived from an EMBL/GenBank/DDBJ whole genome shotgun (WGS) entry which is preliminary data.</text>
</comment>
<evidence type="ECO:0000313" key="3">
    <source>
        <dbReference type="Proteomes" id="UP001358586"/>
    </source>
</evidence>